<feature type="chain" id="PRO_5022851442" evidence="2">
    <location>
        <begin position="20"/>
        <end position="216"/>
    </location>
</feature>
<feature type="region of interest" description="Disordered" evidence="1">
    <location>
        <begin position="195"/>
        <end position="216"/>
    </location>
</feature>
<reference evidence="3 4" key="1">
    <citation type="submission" date="2019-07" db="EMBL/GenBank/DDBJ databases">
        <title>Genomes of Cafeteria roenbergensis.</title>
        <authorList>
            <person name="Fischer M.G."/>
            <person name="Hackl T."/>
            <person name="Roman M."/>
        </authorList>
    </citation>
    <scope>NUCLEOTIDE SEQUENCE [LARGE SCALE GENOMIC DNA]</scope>
    <source>
        <strain evidence="3 4">BVI</strain>
    </source>
</reference>
<dbReference type="EMBL" id="VLTN01000042">
    <property type="protein sequence ID" value="KAA0149533.1"/>
    <property type="molecule type" value="Genomic_DNA"/>
</dbReference>
<evidence type="ECO:0000313" key="3">
    <source>
        <dbReference type="EMBL" id="KAA0149533.1"/>
    </source>
</evidence>
<feature type="signal peptide" evidence="2">
    <location>
        <begin position="1"/>
        <end position="19"/>
    </location>
</feature>
<proteinExistence type="predicted"/>
<gene>
    <name evidence="3" type="ORF">FNF29_05919</name>
</gene>
<organism evidence="3 4">
    <name type="scientific">Cafeteria roenbergensis</name>
    <name type="common">Marine flagellate</name>
    <dbReference type="NCBI Taxonomy" id="33653"/>
    <lineage>
        <taxon>Eukaryota</taxon>
        <taxon>Sar</taxon>
        <taxon>Stramenopiles</taxon>
        <taxon>Bigyra</taxon>
        <taxon>Opalozoa</taxon>
        <taxon>Bicosoecida</taxon>
        <taxon>Cafeteriaceae</taxon>
        <taxon>Cafeteria</taxon>
    </lineage>
</organism>
<name>A0A5A8C8Y7_CAFRO</name>
<sequence length="216" mass="21761">MRAVAAMFALAAALAVAHAEPTVESLQAEVADLKAQLAKAKDTGSGMACTKFVLFTGLDTVMAGFGLIDSGVKLATTRTTAELLGAGASAACGAFDQVRSLAADAADQALAHPSVAPHVGEVRKTATEVFTQVVSTVNAAVVSACTTAMTTLDPAWANVAPSTSEAAVPVFWTIAALLVASLFSQMCACMCGSAPRPAKKAASSGSGKNRSGKNRK</sequence>
<evidence type="ECO:0000256" key="2">
    <source>
        <dbReference type="SAM" id="SignalP"/>
    </source>
</evidence>
<accession>A0A5A8C8Y7</accession>
<keyword evidence="2" id="KW-0732">Signal</keyword>
<keyword evidence="4" id="KW-1185">Reference proteome</keyword>
<evidence type="ECO:0000256" key="1">
    <source>
        <dbReference type="SAM" id="MobiDB-lite"/>
    </source>
</evidence>
<comment type="caution">
    <text evidence="3">The sequence shown here is derived from an EMBL/GenBank/DDBJ whole genome shotgun (WGS) entry which is preliminary data.</text>
</comment>
<evidence type="ECO:0000313" key="4">
    <source>
        <dbReference type="Proteomes" id="UP000323011"/>
    </source>
</evidence>
<feature type="compositionally biased region" description="Low complexity" evidence="1">
    <location>
        <begin position="195"/>
        <end position="209"/>
    </location>
</feature>
<dbReference type="Proteomes" id="UP000323011">
    <property type="component" value="Unassembled WGS sequence"/>
</dbReference>
<dbReference type="AlphaFoldDB" id="A0A5A8C8Y7"/>
<protein>
    <submittedName>
        <fullName evidence="3">Uncharacterized protein</fullName>
    </submittedName>
</protein>